<comment type="catalytic activity">
    <reaction evidence="8 9">
        <text>2 R'C(R)SH + O2 = R'C(R)S-S(R)CR' + H2O2</text>
        <dbReference type="Rhea" id="RHEA:17357"/>
        <dbReference type="ChEBI" id="CHEBI:15379"/>
        <dbReference type="ChEBI" id="CHEBI:16240"/>
        <dbReference type="ChEBI" id="CHEBI:16520"/>
        <dbReference type="ChEBI" id="CHEBI:17412"/>
        <dbReference type="EC" id="1.8.3.2"/>
    </reaction>
</comment>
<evidence type="ECO:0000256" key="6">
    <source>
        <dbReference type="ARBA" id="ARBA00023128"/>
    </source>
</evidence>
<comment type="subcellular location">
    <subcellularLocation>
        <location evidence="2">Mitochondrion intermembrane space</location>
    </subcellularLocation>
</comment>
<keyword evidence="3 9" id="KW-0285">Flavoprotein</keyword>
<sequence length="167" mass="19181">MAFNFGNVGEETNPAKPCRTCTDFKTWAKQTRQTLSDKKSNEFQGGAAPSKSRNPECPLDKDELGSRTWGFLHTMAAYYPENPSPQQKQDMKSFFDIFSRFYPCEVCAKDFQKEIQTQPPNVDSQKSLSKWLCDMHNIVNVKLGKKSFDCNRVNERWKDGWIDGSCD</sequence>
<keyword evidence="5 9" id="KW-0560">Oxidoreductase</keyword>
<evidence type="ECO:0000259" key="11">
    <source>
        <dbReference type="PROSITE" id="PS51324"/>
    </source>
</evidence>
<keyword evidence="7" id="KW-1015">Disulfide bond</keyword>
<reference evidence="12" key="2">
    <citation type="journal article" date="2023" name="BMC Genomics">
        <title>Pest status, molecular evolution, and epigenetic factors derived from the genome assembly of Frankliniella fusca, a thysanopteran phytovirus vector.</title>
        <authorList>
            <person name="Catto M.A."/>
            <person name="Labadie P.E."/>
            <person name="Jacobson A.L."/>
            <person name="Kennedy G.G."/>
            <person name="Srinivasan R."/>
            <person name="Hunt B.G."/>
        </authorList>
    </citation>
    <scope>NUCLEOTIDE SEQUENCE</scope>
    <source>
        <strain evidence="12">PL_HMW_Pooled</strain>
    </source>
</reference>
<dbReference type="GO" id="GO:0005758">
    <property type="term" value="C:mitochondrial intermembrane space"/>
    <property type="evidence" value="ECO:0007669"/>
    <property type="project" value="UniProtKB-SubCell"/>
</dbReference>
<evidence type="ECO:0000256" key="7">
    <source>
        <dbReference type="ARBA" id="ARBA00023157"/>
    </source>
</evidence>
<dbReference type="GO" id="GO:0016971">
    <property type="term" value="F:flavin-dependent sulfhydryl oxidase activity"/>
    <property type="evidence" value="ECO:0007669"/>
    <property type="project" value="InterPro"/>
</dbReference>
<evidence type="ECO:0000256" key="8">
    <source>
        <dbReference type="ARBA" id="ARBA00048864"/>
    </source>
</evidence>
<evidence type="ECO:0000256" key="4">
    <source>
        <dbReference type="ARBA" id="ARBA00022827"/>
    </source>
</evidence>
<proteinExistence type="predicted"/>
<dbReference type="PANTHER" id="PTHR12645">
    <property type="entry name" value="ALR/ERV"/>
    <property type="match status" value="1"/>
</dbReference>
<dbReference type="EC" id="1.8.3.2" evidence="9"/>
<keyword evidence="4 9" id="KW-0274">FAD</keyword>
<keyword evidence="13" id="KW-1185">Reference proteome</keyword>
<evidence type="ECO:0000256" key="1">
    <source>
        <dbReference type="ARBA" id="ARBA00001974"/>
    </source>
</evidence>
<keyword evidence="6" id="KW-0496">Mitochondrion</keyword>
<dbReference type="Proteomes" id="UP001219518">
    <property type="component" value="Unassembled WGS sequence"/>
</dbReference>
<evidence type="ECO:0000313" key="12">
    <source>
        <dbReference type="EMBL" id="KAK3917769.1"/>
    </source>
</evidence>
<evidence type="ECO:0000256" key="9">
    <source>
        <dbReference type="RuleBase" id="RU371123"/>
    </source>
</evidence>
<gene>
    <name evidence="12" type="ORF">KUF71_000833</name>
</gene>
<evidence type="ECO:0000256" key="3">
    <source>
        <dbReference type="ARBA" id="ARBA00022630"/>
    </source>
</evidence>
<dbReference type="SUPFAM" id="SSF69000">
    <property type="entry name" value="FAD-dependent thiol oxidase"/>
    <property type="match status" value="1"/>
</dbReference>
<organism evidence="12 13">
    <name type="scientific">Frankliniella fusca</name>
    <dbReference type="NCBI Taxonomy" id="407009"/>
    <lineage>
        <taxon>Eukaryota</taxon>
        <taxon>Metazoa</taxon>
        <taxon>Ecdysozoa</taxon>
        <taxon>Arthropoda</taxon>
        <taxon>Hexapoda</taxon>
        <taxon>Insecta</taxon>
        <taxon>Pterygota</taxon>
        <taxon>Neoptera</taxon>
        <taxon>Paraneoptera</taxon>
        <taxon>Thysanoptera</taxon>
        <taxon>Terebrantia</taxon>
        <taxon>Thripoidea</taxon>
        <taxon>Thripidae</taxon>
        <taxon>Frankliniella</taxon>
    </lineage>
</organism>
<dbReference type="EMBL" id="JAHWGI010000788">
    <property type="protein sequence ID" value="KAK3917769.1"/>
    <property type="molecule type" value="Genomic_DNA"/>
</dbReference>
<dbReference type="PROSITE" id="PS51324">
    <property type="entry name" value="ERV_ALR"/>
    <property type="match status" value="1"/>
</dbReference>
<dbReference type="InterPro" id="IPR039799">
    <property type="entry name" value="ALR/ERV"/>
</dbReference>
<dbReference type="PANTHER" id="PTHR12645:SF0">
    <property type="entry name" value="FAD-LINKED SULFHYDRYL OXIDASE ALR"/>
    <property type="match status" value="1"/>
</dbReference>
<evidence type="ECO:0000256" key="10">
    <source>
        <dbReference type="SAM" id="MobiDB-lite"/>
    </source>
</evidence>
<dbReference type="InterPro" id="IPR017905">
    <property type="entry name" value="ERV/ALR_sulphydryl_oxidase"/>
</dbReference>
<reference evidence="12" key="1">
    <citation type="submission" date="2021-07" db="EMBL/GenBank/DDBJ databases">
        <authorList>
            <person name="Catto M.A."/>
            <person name="Jacobson A."/>
            <person name="Kennedy G."/>
            <person name="Labadie P."/>
            <person name="Hunt B.G."/>
            <person name="Srinivasan R."/>
        </authorList>
    </citation>
    <scope>NUCLEOTIDE SEQUENCE</scope>
    <source>
        <strain evidence="12">PL_HMW_Pooled</strain>
        <tissue evidence="12">Head</tissue>
    </source>
</reference>
<dbReference type="InterPro" id="IPR036774">
    <property type="entry name" value="ERV/ALR_sulphydryl_oxid_sf"/>
</dbReference>
<dbReference type="AlphaFoldDB" id="A0AAE1HAY0"/>
<dbReference type="Gene3D" id="1.20.120.310">
    <property type="entry name" value="ERV/ALR sulfhydryl oxidase domain"/>
    <property type="match status" value="1"/>
</dbReference>
<dbReference type="Pfam" id="PF04777">
    <property type="entry name" value="Evr1_Alr"/>
    <property type="match status" value="1"/>
</dbReference>
<dbReference type="GO" id="GO:0050660">
    <property type="term" value="F:flavin adenine dinucleotide binding"/>
    <property type="evidence" value="ECO:0007669"/>
    <property type="project" value="TreeGrafter"/>
</dbReference>
<feature type="domain" description="ERV/ALR sulfhydryl oxidase" evidence="11">
    <location>
        <begin position="57"/>
        <end position="157"/>
    </location>
</feature>
<name>A0AAE1HAY0_9NEOP</name>
<comment type="cofactor">
    <cofactor evidence="1 9">
        <name>FAD</name>
        <dbReference type="ChEBI" id="CHEBI:57692"/>
    </cofactor>
</comment>
<evidence type="ECO:0000313" key="13">
    <source>
        <dbReference type="Proteomes" id="UP001219518"/>
    </source>
</evidence>
<dbReference type="FunFam" id="1.20.120.310:FF:000003">
    <property type="entry name" value="Sulfhydryl oxidase"/>
    <property type="match status" value="1"/>
</dbReference>
<accession>A0AAE1HAY0</accession>
<evidence type="ECO:0000256" key="5">
    <source>
        <dbReference type="ARBA" id="ARBA00023002"/>
    </source>
</evidence>
<feature type="region of interest" description="Disordered" evidence="10">
    <location>
        <begin position="32"/>
        <end position="59"/>
    </location>
</feature>
<evidence type="ECO:0000256" key="2">
    <source>
        <dbReference type="ARBA" id="ARBA00004569"/>
    </source>
</evidence>
<protein>
    <recommendedName>
        <fullName evidence="9">Sulfhydryl oxidase</fullName>
        <ecNumber evidence="9">1.8.3.2</ecNumber>
    </recommendedName>
</protein>
<comment type="caution">
    <text evidence="12">The sequence shown here is derived from an EMBL/GenBank/DDBJ whole genome shotgun (WGS) entry which is preliminary data.</text>
</comment>